<sequence>MHGPSCPSQSPGAGDSVVVLNSRRTLRSSGASAAARHVVRKRKSTRRRGGWAAGRPPPCREEEEEHEEEVRLVGHGAVVATGMGKVEARLWGNDMERTRVDVKD</sequence>
<name>A0A426YGL4_ENSVE</name>
<gene>
    <name evidence="2" type="ORF">B296_00017531</name>
</gene>
<evidence type="ECO:0000313" key="2">
    <source>
        <dbReference type="EMBL" id="RRT50892.1"/>
    </source>
</evidence>
<protein>
    <submittedName>
        <fullName evidence="2">Uncharacterized protein</fullName>
    </submittedName>
</protein>
<feature type="region of interest" description="Disordered" evidence="1">
    <location>
        <begin position="26"/>
        <end position="68"/>
    </location>
</feature>
<proteinExistence type="predicted"/>
<dbReference type="AlphaFoldDB" id="A0A426YGL4"/>
<comment type="caution">
    <text evidence="2">The sequence shown here is derived from an EMBL/GenBank/DDBJ whole genome shotgun (WGS) entry which is preliminary data.</text>
</comment>
<dbReference type="Proteomes" id="UP000287651">
    <property type="component" value="Unassembled WGS sequence"/>
</dbReference>
<evidence type="ECO:0000313" key="3">
    <source>
        <dbReference type="Proteomes" id="UP000287651"/>
    </source>
</evidence>
<reference evidence="2 3" key="1">
    <citation type="journal article" date="2014" name="Agronomy (Basel)">
        <title>A Draft Genome Sequence for Ensete ventricosum, the Drought-Tolerant Tree Against Hunger.</title>
        <authorList>
            <person name="Harrison J."/>
            <person name="Moore K.A."/>
            <person name="Paszkiewicz K."/>
            <person name="Jones T."/>
            <person name="Grant M."/>
            <person name="Ambacheew D."/>
            <person name="Muzemil S."/>
            <person name="Studholme D.J."/>
        </authorList>
    </citation>
    <scope>NUCLEOTIDE SEQUENCE [LARGE SCALE GENOMIC DNA]</scope>
</reference>
<accession>A0A426YGL4</accession>
<organism evidence="2 3">
    <name type="scientific">Ensete ventricosum</name>
    <name type="common">Abyssinian banana</name>
    <name type="synonym">Musa ensete</name>
    <dbReference type="NCBI Taxonomy" id="4639"/>
    <lineage>
        <taxon>Eukaryota</taxon>
        <taxon>Viridiplantae</taxon>
        <taxon>Streptophyta</taxon>
        <taxon>Embryophyta</taxon>
        <taxon>Tracheophyta</taxon>
        <taxon>Spermatophyta</taxon>
        <taxon>Magnoliopsida</taxon>
        <taxon>Liliopsida</taxon>
        <taxon>Zingiberales</taxon>
        <taxon>Musaceae</taxon>
        <taxon>Ensete</taxon>
    </lineage>
</organism>
<dbReference type="EMBL" id="AMZH03012511">
    <property type="protein sequence ID" value="RRT50892.1"/>
    <property type="molecule type" value="Genomic_DNA"/>
</dbReference>
<feature type="compositionally biased region" description="Basic residues" evidence="1">
    <location>
        <begin position="37"/>
        <end position="49"/>
    </location>
</feature>
<evidence type="ECO:0000256" key="1">
    <source>
        <dbReference type="SAM" id="MobiDB-lite"/>
    </source>
</evidence>